<evidence type="ECO:0000256" key="3">
    <source>
        <dbReference type="ARBA" id="ARBA00023163"/>
    </source>
</evidence>
<dbReference type="Gene3D" id="3.40.190.10">
    <property type="entry name" value="Periplasmic binding protein-like II"/>
    <property type="match status" value="1"/>
</dbReference>
<dbReference type="PRINTS" id="PR00035">
    <property type="entry name" value="HTHGNTR"/>
</dbReference>
<dbReference type="OrthoDB" id="2374506at2"/>
<dbReference type="CDD" id="cd07377">
    <property type="entry name" value="WHTH_GntR"/>
    <property type="match status" value="1"/>
</dbReference>
<dbReference type="GO" id="GO:0003700">
    <property type="term" value="F:DNA-binding transcription factor activity"/>
    <property type="evidence" value="ECO:0007669"/>
    <property type="project" value="InterPro"/>
</dbReference>
<dbReference type="GO" id="GO:0003677">
    <property type="term" value="F:DNA binding"/>
    <property type="evidence" value="ECO:0007669"/>
    <property type="project" value="UniProtKB-KW"/>
</dbReference>
<dbReference type="RefSeq" id="WP_148928969.1">
    <property type="nucleotide sequence ID" value="NZ_VNHS01000003.1"/>
</dbReference>
<dbReference type="Pfam" id="PF00392">
    <property type="entry name" value="GntR"/>
    <property type="match status" value="1"/>
</dbReference>
<protein>
    <submittedName>
        <fullName evidence="5">Multiple sugar transport system substrate-binding protein</fullName>
    </submittedName>
</protein>
<dbReference type="SMART" id="SM00345">
    <property type="entry name" value="HTH_GNTR"/>
    <property type="match status" value="1"/>
</dbReference>
<keyword evidence="5" id="KW-0813">Transport</keyword>
<evidence type="ECO:0000313" key="5">
    <source>
        <dbReference type="EMBL" id="TYP76566.1"/>
    </source>
</evidence>
<keyword evidence="3" id="KW-0804">Transcription</keyword>
<proteinExistence type="predicted"/>
<evidence type="ECO:0000313" key="6">
    <source>
        <dbReference type="Proteomes" id="UP000323257"/>
    </source>
</evidence>
<dbReference type="Proteomes" id="UP000323257">
    <property type="component" value="Unassembled WGS sequence"/>
</dbReference>
<keyword evidence="6" id="KW-1185">Reference proteome</keyword>
<keyword evidence="2" id="KW-0238">DNA-binding</keyword>
<name>A0A5S5CE24_9BACL</name>
<evidence type="ECO:0000256" key="2">
    <source>
        <dbReference type="ARBA" id="ARBA00023125"/>
    </source>
</evidence>
<dbReference type="SUPFAM" id="SSF53850">
    <property type="entry name" value="Periplasmic binding protein-like II"/>
    <property type="match status" value="1"/>
</dbReference>
<dbReference type="InterPro" id="IPR000524">
    <property type="entry name" value="Tscrpt_reg_HTH_GntR"/>
</dbReference>
<dbReference type="PANTHER" id="PTHR43649">
    <property type="entry name" value="ARABINOSE-BINDING PROTEIN-RELATED"/>
    <property type="match status" value="1"/>
</dbReference>
<feature type="domain" description="HTH gntR-type" evidence="4">
    <location>
        <begin position="11"/>
        <end position="79"/>
    </location>
</feature>
<dbReference type="SUPFAM" id="SSF46785">
    <property type="entry name" value="Winged helix' DNA-binding domain"/>
    <property type="match status" value="1"/>
</dbReference>
<dbReference type="EMBL" id="VNHS01000003">
    <property type="protein sequence ID" value="TYP76566.1"/>
    <property type="molecule type" value="Genomic_DNA"/>
</dbReference>
<comment type="caution">
    <text evidence="5">The sequence shown here is derived from an EMBL/GenBank/DDBJ whole genome shotgun (WGS) entry which is preliminary data.</text>
</comment>
<dbReference type="InterPro" id="IPR006059">
    <property type="entry name" value="SBP"/>
</dbReference>
<sequence length="471" mass="53892">MTERPKRTTFKARLDEMIEVLTNDIMTGKYQEGDLLPSEISLGEQFQLSKKSVRKALDTLVDEGYIEKLPRIGARVRSANPGNRVIVKFGYYPSLVQEANLMSLIDAFRKRYPQISVQMIPLPAGQASPTMRESMERESIDLITVNTQNYELFLDEGSHPESLEPLEPSDGIYPFLTKPFTADGTLYVQPFVFSPIVLCYNRRHFEEAGVPEPDSGWSWRDVRLASEALSRGNDRLGVLFNLLSTNRWPLFLLQNDYTFRTDEAGRTVYRDAKLRECLESCRGFADDSSISLFLTEEEVSERLFVREKASMIVTSYFHMNALRESGLDFDISPLPYSKEARTLLLVIGLALNKNSAAKQAARTLMEFLLSPESQLAIRKHTLSIPSVRSAAEYRPRKETRPLRYSMYRDIIPTFRYHGDLGLPFRSLIRLNNELLLYWTKMEDADEILRRAEEADSSLRADPNLEEPAAGR</sequence>
<dbReference type="PANTHER" id="PTHR43649:SF12">
    <property type="entry name" value="DIACETYLCHITOBIOSE BINDING PROTEIN DASA"/>
    <property type="match status" value="1"/>
</dbReference>
<dbReference type="AlphaFoldDB" id="A0A5S5CE24"/>
<dbReference type="InterPro" id="IPR036388">
    <property type="entry name" value="WH-like_DNA-bd_sf"/>
</dbReference>
<reference evidence="5 6" key="1">
    <citation type="submission" date="2019-07" db="EMBL/GenBank/DDBJ databases">
        <title>Genomic Encyclopedia of Type Strains, Phase III (KMG-III): the genomes of soil and plant-associated and newly described type strains.</title>
        <authorList>
            <person name="Whitman W."/>
        </authorList>
    </citation>
    <scope>NUCLEOTIDE SEQUENCE [LARGE SCALE GENOMIC DNA]</scope>
    <source>
        <strain evidence="5 6">BL24</strain>
    </source>
</reference>
<keyword evidence="1" id="KW-0805">Transcription regulation</keyword>
<organism evidence="5 6">
    <name type="scientific">Paenibacillus methanolicus</name>
    <dbReference type="NCBI Taxonomy" id="582686"/>
    <lineage>
        <taxon>Bacteria</taxon>
        <taxon>Bacillati</taxon>
        <taxon>Bacillota</taxon>
        <taxon>Bacilli</taxon>
        <taxon>Bacillales</taxon>
        <taxon>Paenibacillaceae</taxon>
        <taxon>Paenibacillus</taxon>
    </lineage>
</organism>
<evidence type="ECO:0000256" key="1">
    <source>
        <dbReference type="ARBA" id="ARBA00023015"/>
    </source>
</evidence>
<dbReference type="Gene3D" id="1.10.10.10">
    <property type="entry name" value="Winged helix-like DNA-binding domain superfamily/Winged helix DNA-binding domain"/>
    <property type="match status" value="1"/>
</dbReference>
<accession>A0A5S5CE24</accession>
<keyword evidence="5" id="KW-0762">Sugar transport</keyword>
<dbReference type="InterPro" id="IPR036390">
    <property type="entry name" value="WH_DNA-bd_sf"/>
</dbReference>
<dbReference type="PROSITE" id="PS50949">
    <property type="entry name" value="HTH_GNTR"/>
    <property type="match status" value="1"/>
</dbReference>
<gene>
    <name evidence="5" type="ORF">BCM02_103228</name>
</gene>
<evidence type="ECO:0000259" key="4">
    <source>
        <dbReference type="PROSITE" id="PS50949"/>
    </source>
</evidence>
<dbReference type="InterPro" id="IPR050490">
    <property type="entry name" value="Bact_solute-bd_prot1"/>
</dbReference>
<dbReference type="Pfam" id="PF13416">
    <property type="entry name" value="SBP_bac_8"/>
    <property type="match status" value="1"/>
</dbReference>